<dbReference type="SUPFAM" id="SSF160104">
    <property type="entry name" value="Acetoacetate decarboxylase-like"/>
    <property type="match status" value="1"/>
</dbReference>
<sequence>MATKRRVTAEESLPARHPPPWSTRNEAYWLLLTLRNPLPAGIYDPLEASHPACTTSGFKGGLGMVQIVRYTDTPCGSYDELLIIPGNFEVPGGSLKGKSRMRISRIYVSQQETMYNGRKNWNIPKHLARFEFSCELVAKGGKPSSQLTVSVFPSESPAANAPETVVPFFHATLKPMNYVPAFPYPTKWTAALLSTTFVQPPLPTGEDELMCGTQSWKIFDAVAATPKARIIWVEASGDDAVDRQGHWPDVKPWSIGLWLEDATLDIPAPEEWRE</sequence>
<dbReference type="Proteomes" id="UP001324427">
    <property type="component" value="Unassembled WGS sequence"/>
</dbReference>
<dbReference type="PANTHER" id="PTHR40518:SF1">
    <property type="entry name" value="ACETOACETATE DECARBOXYLASE"/>
    <property type="match status" value="1"/>
</dbReference>
<comment type="caution">
    <text evidence="1">The sequence shown here is derived from an EMBL/GenBank/DDBJ whole genome shotgun (WGS) entry which is preliminary data.</text>
</comment>
<organism evidence="1 2">
    <name type="scientific">Oleoguttula mirabilis</name>
    <dbReference type="NCBI Taxonomy" id="1507867"/>
    <lineage>
        <taxon>Eukaryota</taxon>
        <taxon>Fungi</taxon>
        <taxon>Dikarya</taxon>
        <taxon>Ascomycota</taxon>
        <taxon>Pezizomycotina</taxon>
        <taxon>Dothideomycetes</taxon>
        <taxon>Dothideomycetidae</taxon>
        <taxon>Mycosphaerellales</taxon>
        <taxon>Teratosphaeriaceae</taxon>
        <taxon>Oleoguttula</taxon>
    </lineage>
</organism>
<dbReference type="InterPro" id="IPR023375">
    <property type="entry name" value="ADC_dom_sf"/>
</dbReference>
<reference evidence="1 2" key="1">
    <citation type="submission" date="2021-11" db="EMBL/GenBank/DDBJ databases">
        <title>Black yeast isolated from Biological Soil Crust.</title>
        <authorList>
            <person name="Kurbessoian T."/>
        </authorList>
    </citation>
    <scope>NUCLEOTIDE SEQUENCE [LARGE SCALE GENOMIC DNA]</scope>
    <source>
        <strain evidence="1 2">CCFEE 5522</strain>
    </source>
</reference>
<gene>
    <name evidence="1" type="ORF">LTR36_008214</name>
</gene>
<dbReference type="Gene3D" id="2.40.400.10">
    <property type="entry name" value="Acetoacetate decarboxylase-like"/>
    <property type="match status" value="1"/>
</dbReference>
<proteinExistence type="predicted"/>
<protein>
    <submittedName>
        <fullName evidence="1">Uncharacterized protein</fullName>
    </submittedName>
</protein>
<name>A0AAV9J7U5_9PEZI</name>
<evidence type="ECO:0000313" key="1">
    <source>
        <dbReference type="EMBL" id="KAK4541140.1"/>
    </source>
</evidence>
<keyword evidence="2" id="KW-1185">Reference proteome</keyword>
<accession>A0AAV9J7U5</accession>
<dbReference type="PANTHER" id="PTHR40518">
    <property type="entry name" value="ACETOACETATE DECARBOXYLASE"/>
    <property type="match status" value="1"/>
</dbReference>
<dbReference type="EMBL" id="JAVFHQ010000056">
    <property type="protein sequence ID" value="KAK4541140.1"/>
    <property type="molecule type" value="Genomic_DNA"/>
</dbReference>
<dbReference type="AlphaFoldDB" id="A0AAV9J7U5"/>
<evidence type="ECO:0000313" key="2">
    <source>
        <dbReference type="Proteomes" id="UP001324427"/>
    </source>
</evidence>